<dbReference type="PANTHER" id="PTHR31008">
    <property type="entry name" value="COP1-INTERACTING PROTEIN-RELATED"/>
    <property type="match status" value="1"/>
</dbReference>
<feature type="region of interest" description="Disordered" evidence="1">
    <location>
        <begin position="779"/>
        <end position="807"/>
    </location>
</feature>
<reference evidence="2" key="1">
    <citation type="journal article" date="2022" name="Int. J. Mol. Sci.">
        <title>Draft Genome of Tanacetum Coccineum: Genomic Comparison of Closely Related Tanacetum-Family Plants.</title>
        <authorList>
            <person name="Yamashiro T."/>
            <person name="Shiraishi A."/>
            <person name="Nakayama K."/>
            <person name="Satake H."/>
        </authorList>
    </citation>
    <scope>NUCLEOTIDE SEQUENCE</scope>
</reference>
<keyword evidence="3" id="KW-1185">Reference proteome</keyword>
<evidence type="ECO:0000256" key="1">
    <source>
        <dbReference type="SAM" id="MobiDB-lite"/>
    </source>
</evidence>
<evidence type="ECO:0000313" key="2">
    <source>
        <dbReference type="EMBL" id="GJT19093.1"/>
    </source>
</evidence>
<protein>
    <recommendedName>
        <fullName evidence="4">Retrotransposon gag domain-containing protein</fullName>
    </recommendedName>
</protein>
<name>A0ABQ5BZB4_9ASTR</name>
<dbReference type="EMBL" id="BQNB010013689">
    <property type="protein sequence ID" value="GJT19093.1"/>
    <property type="molecule type" value="Genomic_DNA"/>
</dbReference>
<organism evidence="2 3">
    <name type="scientific">Tanacetum coccineum</name>
    <dbReference type="NCBI Taxonomy" id="301880"/>
    <lineage>
        <taxon>Eukaryota</taxon>
        <taxon>Viridiplantae</taxon>
        <taxon>Streptophyta</taxon>
        <taxon>Embryophyta</taxon>
        <taxon>Tracheophyta</taxon>
        <taxon>Spermatophyta</taxon>
        <taxon>Magnoliopsida</taxon>
        <taxon>eudicotyledons</taxon>
        <taxon>Gunneridae</taxon>
        <taxon>Pentapetalae</taxon>
        <taxon>asterids</taxon>
        <taxon>campanulids</taxon>
        <taxon>Asterales</taxon>
        <taxon>Asteraceae</taxon>
        <taxon>Asteroideae</taxon>
        <taxon>Anthemideae</taxon>
        <taxon>Anthemidinae</taxon>
        <taxon>Tanacetum</taxon>
    </lineage>
</organism>
<evidence type="ECO:0000313" key="3">
    <source>
        <dbReference type="Proteomes" id="UP001151760"/>
    </source>
</evidence>
<feature type="compositionally biased region" description="Polar residues" evidence="1">
    <location>
        <begin position="7"/>
        <end position="16"/>
    </location>
</feature>
<dbReference type="PANTHER" id="PTHR31008:SF2">
    <property type="entry name" value="COP1-INTERACTING PROTEIN-LIKE PROTEIN"/>
    <property type="match status" value="1"/>
</dbReference>
<feature type="compositionally biased region" description="Basic and acidic residues" evidence="1">
    <location>
        <begin position="782"/>
        <end position="799"/>
    </location>
</feature>
<reference evidence="2" key="2">
    <citation type="submission" date="2022-01" db="EMBL/GenBank/DDBJ databases">
        <authorList>
            <person name="Yamashiro T."/>
            <person name="Shiraishi A."/>
            <person name="Satake H."/>
            <person name="Nakayama K."/>
        </authorList>
    </citation>
    <scope>NUCLEOTIDE SEQUENCE</scope>
</reference>
<proteinExistence type="predicted"/>
<gene>
    <name evidence="2" type="ORF">Tco_0877799</name>
</gene>
<accession>A0ABQ5BZB4</accession>
<feature type="region of interest" description="Disordered" evidence="1">
    <location>
        <begin position="1"/>
        <end position="22"/>
    </location>
</feature>
<comment type="caution">
    <text evidence="2">The sequence shown here is derived from an EMBL/GenBank/DDBJ whole genome shotgun (WGS) entry which is preliminary data.</text>
</comment>
<evidence type="ECO:0008006" key="4">
    <source>
        <dbReference type="Google" id="ProtNLM"/>
    </source>
</evidence>
<dbReference type="Proteomes" id="UP001151760">
    <property type="component" value="Unassembled WGS sequence"/>
</dbReference>
<sequence>MVIQRKQAANISTHTPEPSRHFNFTCDNDDDDKEYSIPLKDMPQISPSIALAPVSSIVEPEDSLIMGNEKLSTIPEKESDEFIKVYDDKSLSDEDVPEDNVKIYSNPLFKFDYEYIFSDVNPLFDEVLEDIECKDSYDSNLDESTFLVTPISDSNEDELFTPRDDVELLLHQDSSISIVSILEGFTDEPPLEENDDLFDLESKENDWKKILYDAPIDDLITEDKDKGIRGEILTSGRTVGFEGILERAPNGNGRIAEERIWEVSNGRTCNEGNMGRTEARVLLQPPIALGYICNIPSVNQGGNSPPNGSSTPLSRWIEDYPLPDGLKTPTHIGSIVNYDDLKAKFRSHFNHHKKFTKTHLAVHNIKQKEGETTRAFVIMYTEETLQILGLNEEQRISGFVHGLKTMSLVEFFSTDLPTTYKALMEKTYTWIEANEVVMNGAPVKYMEGFDKLARNTSDILATEKVAKDFNPPPRMTAKGKNMDMSKYCQSHKDHGHNTDYCRELKRQTEEAYRSGKLAHLVKGIKKGKAKASDTQQGNWKKSDKYNNFSEASILMIRQSDPKRKFVKQEVHGVKETTFPPVIDKAPSTDPVLKPSIRVQRVDSNIPLIGFSREYSWPLGEVPLEIILGEENCSRKETLNFVIVRVQEKTTGIALSQCIYFHMDVCRYDKSSHDASDRWKTLRVQLLNVLETRKTVLKKEQGMAFARAVAAGFEVDHVSNLLSFAECFGASRLMSACLRFMDLWKQKHESGQWVEIEAEDAMSTKSDYSAMNASGIVLSSMTNRHDEPGGDANSESKETEGTDSYAGIDLLVQ</sequence>